<dbReference type="Gene3D" id="3.90.1150.10">
    <property type="entry name" value="Aspartate Aminotransferase, domain 1"/>
    <property type="match status" value="1"/>
</dbReference>
<dbReference type="EMBL" id="UINC01064359">
    <property type="protein sequence ID" value="SVB92945.1"/>
    <property type="molecule type" value="Genomic_DNA"/>
</dbReference>
<dbReference type="InterPro" id="IPR000192">
    <property type="entry name" value="Aminotrans_V_dom"/>
</dbReference>
<dbReference type="SUPFAM" id="SSF53383">
    <property type="entry name" value="PLP-dependent transferases"/>
    <property type="match status" value="1"/>
</dbReference>
<protein>
    <recommendedName>
        <fullName evidence="2">Aminotransferase class V domain-containing protein</fullName>
    </recommendedName>
</protein>
<accession>A0A382I0P1</accession>
<dbReference type="AlphaFoldDB" id="A0A382I0P1"/>
<dbReference type="Pfam" id="PF00266">
    <property type="entry name" value="Aminotran_5"/>
    <property type="match status" value="1"/>
</dbReference>
<name>A0A382I0P1_9ZZZZ</name>
<dbReference type="Gene3D" id="3.40.640.10">
    <property type="entry name" value="Type I PLP-dependent aspartate aminotransferase-like (Major domain)"/>
    <property type="match status" value="1"/>
</dbReference>
<dbReference type="InterPro" id="IPR015421">
    <property type="entry name" value="PyrdxlP-dep_Trfase_major"/>
</dbReference>
<gene>
    <name evidence="3" type="ORF">METZ01_LOCUS245799</name>
</gene>
<organism evidence="3">
    <name type="scientific">marine metagenome</name>
    <dbReference type="NCBI Taxonomy" id="408172"/>
    <lineage>
        <taxon>unclassified sequences</taxon>
        <taxon>metagenomes</taxon>
        <taxon>ecological metagenomes</taxon>
    </lineage>
</organism>
<evidence type="ECO:0000313" key="3">
    <source>
        <dbReference type="EMBL" id="SVB92945.1"/>
    </source>
</evidence>
<evidence type="ECO:0000256" key="1">
    <source>
        <dbReference type="ARBA" id="ARBA00022898"/>
    </source>
</evidence>
<feature type="non-terminal residue" evidence="3">
    <location>
        <position position="455"/>
    </location>
</feature>
<feature type="non-terminal residue" evidence="3">
    <location>
        <position position="1"/>
    </location>
</feature>
<evidence type="ECO:0000259" key="2">
    <source>
        <dbReference type="Pfam" id="PF00266"/>
    </source>
</evidence>
<keyword evidence="1" id="KW-0663">Pyridoxal phosphate</keyword>
<reference evidence="3" key="1">
    <citation type="submission" date="2018-05" db="EMBL/GenBank/DDBJ databases">
        <authorList>
            <person name="Lanie J.A."/>
            <person name="Ng W.-L."/>
            <person name="Kazmierczak K.M."/>
            <person name="Andrzejewski T.M."/>
            <person name="Davidsen T.M."/>
            <person name="Wayne K.J."/>
            <person name="Tettelin H."/>
            <person name="Glass J.I."/>
            <person name="Rusch D."/>
            <person name="Podicherti R."/>
            <person name="Tsui H.-C.T."/>
            <person name="Winkler M.E."/>
        </authorList>
    </citation>
    <scope>NUCLEOTIDE SEQUENCE</scope>
</reference>
<dbReference type="InterPro" id="IPR015422">
    <property type="entry name" value="PyrdxlP-dep_Trfase_small"/>
</dbReference>
<sequence>SRLQASFIGSDTQYPTVDGKRGPRTYLDSAASTLMMKPAFNVGHQFLTHYASTHSDMHYSAKGATKAFAWAHKRVLEFVCASEEKYCAFFAGNGATAGFNRMATSLSKIRPERDLVLISEMEHHSNDLPHREHNFQVIHVPCKGEFESYGGFNMNCLEESIQKHGENVNYIAVTGASNVTGTITPLKEVTKIVHSVGAYTIVDASQMIAHTPVNMDEADLDVLVFSGHKIYAPGSPGVVIAKKSLLNKISPSELGGGMVDDVSLEEYIPTRNLPDREEAGTPNIVGAITLGAVLDLLIQVGMDNVREKEISLIDYTWNKLTLLEGVTVYGPNPAEVPRTGTISFNINGFDHGLAAAALNDYHNIQLRNGCFCAHPYVRELLKRELWEIDLDPDDTNIETLIERKRGMVRASFGLYTTIDDLKKLILAVNDLINRREEILGLYEPVGKNGYRHKYF</sequence>
<proteinExistence type="predicted"/>
<feature type="domain" description="Aminotransferase class V" evidence="2">
    <location>
        <begin position="25"/>
        <end position="424"/>
    </location>
</feature>
<dbReference type="PANTHER" id="PTHR43586:SF8">
    <property type="entry name" value="CYSTEINE DESULFURASE 1, CHLOROPLASTIC"/>
    <property type="match status" value="1"/>
</dbReference>
<dbReference type="PANTHER" id="PTHR43586">
    <property type="entry name" value="CYSTEINE DESULFURASE"/>
    <property type="match status" value="1"/>
</dbReference>
<dbReference type="InterPro" id="IPR015424">
    <property type="entry name" value="PyrdxlP-dep_Trfase"/>
</dbReference>